<gene>
    <name evidence="2" type="ORF">ACFSFX_00285</name>
</gene>
<sequence>MSVDEDEQGRREERLAITRIVLRPTGTPLPLAFMALAVATIGVSALQLGIIPTQEEQIVALGILVLTVPLQLFSSIIGFGARDPIAGTGMAMVAGTWALIAVAMLVTPDGASISALGVLLITAALAMLAPILGAKGKLVAAAVLAGSALRFAITGVAHLTGSDGWETAAGIFGFALGALAIYAAIGFETEEAGGPFHLPLLRRGSGTKPLADDMGEQVEGIAREAGVRRQL</sequence>
<feature type="transmembrane region" description="Helical" evidence="1">
    <location>
        <begin position="85"/>
        <end position="106"/>
    </location>
</feature>
<dbReference type="RefSeq" id="WP_343877007.1">
    <property type="nucleotide sequence ID" value="NZ_BAAAIJ010000001.1"/>
</dbReference>
<feature type="transmembrane region" description="Helical" evidence="1">
    <location>
        <begin position="113"/>
        <end position="132"/>
    </location>
</feature>
<evidence type="ECO:0000313" key="3">
    <source>
        <dbReference type="Proteomes" id="UP001597307"/>
    </source>
</evidence>
<keyword evidence="1" id="KW-0472">Membrane</keyword>
<keyword evidence="1" id="KW-0812">Transmembrane</keyword>
<accession>A0ABW4Q4U7</accession>
<comment type="caution">
    <text evidence="2">The sequence shown here is derived from an EMBL/GenBank/DDBJ whole genome shotgun (WGS) entry which is preliminary data.</text>
</comment>
<evidence type="ECO:0008006" key="4">
    <source>
        <dbReference type="Google" id="ProtNLM"/>
    </source>
</evidence>
<feature type="transmembrane region" description="Helical" evidence="1">
    <location>
        <begin position="169"/>
        <end position="187"/>
    </location>
</feature>
<dbReference type="Proteomes" id="UP001597307">
    <property type="component" value="Unassembled WGS sequence"/>
</dbReference>
<feature type="transmembrane region" description="Helical" evidence="1">
    <location>
        <begin position="138"/>
        <end position="157"/>
    </location>
</feature>
<organism evidence="2 3">
    <name type="scientific">Arthrobacter flavus</name>
    <dbReference type="NCBI Taxonomy" id="95172"/>
    <lineage>
        <taxon>Bacteria</taxon>
        <taxon>Bacillati</taxon>
        <taxon>Actinomycetota</taxon>
        <taxon>Actinomycetes</taxon>
        <taxon>Micrococcales</taxon>
        <taxon>Micrococcaceae</taxon>
        <taxon>Arthrobacter</taxon>
    </lineage>
</organism>
<keyword evidence="1" id="KW-1133">Transmembrane helix</keyword>
<protein>
    <recommendedName>
        <fullName evidence="4">GPR1/FUN34/yaaH family protein</fullName>
    </recommendedName>
</protein>
<dbReference type="EMBL" id="JBHUGA010000001">
    <property type="protein sequence ID" value="MFD1845039.1"/>
    <property type="molecule type" value="Genomic_DNA"/>
</dbReference>
<keyword evidence="3" id="KW-1185">Reference proteome</keyword>
<reference evidence="3" key="1">
    <citation type="journal article" date="2019" name="Int. J. Syst. Evol. Microbiol.">
        <title>The Global Catalogue of Microorganisms (GCM) 10K type strain sequencing project: providing services to taxonomists for standard genome sequencing and annotation.</title>
        <authorList>
            <consortium name="The Broad Institute Genomics Platform"/>
            <consortium name="The Broad Institute Genome Sequencing Center for Infectious Disease"/>
            <person name="Wu L."/>
            <person name="Ma J."/>
        </authorList>
    </citation>
    <scope>NUCLEOTIDE SEQUENCE [LARGE SCALE GENOMIC DNA]</scope>
    <source>
        <strain evidence="3">JCM 11496</strain>
    </source>
</reference>
<feature type="transmembrane region" description="Helical" evidence="1">
    <location>
        <begin position="58"/>
        <end position="79"/>
    </location>
</feature>
<evidence type="ECO:0000256" key="1">
    <source>
        <dbReference type="SAM" id="Phobius"/>
    </source>
</evidence>
<proteinExistence type="predicted"/>
<feature type="transmembrane region" description="Helical" evidence="1">
    <location>
        <begin position="31"/>
        <end position="51"/>
    </location>
</feature>
<name>A0ABW4Q4U7_9MICC</name>
<evidence type="ECO:0000313" key="2">
    <source>
        <dbReference type="EMBL" id="MFD1845039.1"/>
    </source>
</evidence>